<dbReference type="GO" id="GO:0004605">
    <property type="term" value="F:phosphatidate cytidylyltransferase activity"/>
    <property type="evidence" value="ECO:0007669"/>
    <property type="project" value="UniProtKB-EC"/>
</dbReference>
<proteinExistence type="inferred from homology"/>
<feature type="transmembrane region" description="Helical" evidence="19">
    <location>
        <begin position="52"/>
        <end position="70"/>
    </location>
</feature>
<comment type="pathway">
    <text evidence="3 18">Phospholipid metabolism; CDP-diacylglycerol biosynthesis; CDP-diacylglycerol from sn-glycerol 3-phosphate: step 3/3.</text>
</comment>
<feature type="transmembrane region" description="Helical" evidence="19">
    <location>
        <begin position="190"/>
        <end position="213"/>
    </location>
</feature>
<evidence type="ECO:0000256" key="18">
    <source>
        <dbReference type="RuleBase" id="RU003938"/>
    </source>
</evidence>
<evidence type="ECO:0000256" key="17">
    <source>
        <dbReference type="ARBA" id="ARBA00023264"/>
    </source>
</evidence>
<comment type="pathway">
    <text evidence="4">Lipid metabolism.</text>
</comment>
<dbReference type="eggNOG" id="COG0575">
    <property type="taxonomic scope" value="Bacteria"/>
</dbReference>
<keyword evidence="12 18" id="KW-0548">Nucleotidyltransferase</keyword>
<keyword evidence="21" id="KW-1185">Reference proteome</keyword>
<evidence type="ECO:0000256" key="5">
    <source>
        <dbReference type="ARBA" id="ARBA00010185"/>
    </source>
</evidence>
<dbReference type="OrthoDB" id="9799199at2"/>
<dbReference type="GO" id="GO:0016024">
    <property type="term" value="P:CDP-diacylglycerol biosynthetic process"/>
    <property type="evidence" value="ECO:0007669"/>
    <property type="project" value="UniProtKB-UniPathway"/>
</dbReference>
<feature type="transmembrane region" description="Helical" evidence="19">
    <location>
        <begin position="12"/>
        <end position="40"/>
    </location>
</feature>
<name>E8LJI7_SUCHY</name>
<dbReference type="GO" id="GO:0005886">
    <property type="term" value="C:plasma membrane"/>
    <property type="evidence" value="ECO:0007669"/>
    <property type="project" value="UniProtKB-SubCell"/>
</dbReference>
<keyword evidence="17" id="KW-1208">Phospholipid metabolism</keyword>
<comment type="caution">
    <text evidence="20">The sequence shown here is derived from an EMBL/GenBank/DDBJ whole genome shotgun (WGS) entry which is preliminary data.</text>
</comment>
<dbReference type="Proteomes" id="UP000018458">
    <property type="component" value="Unassembled WGS sequence"/>
</dbReference>
<comment type="similarity">
    <text evidence="5 18">Belongs to the CDS family.</text>
</comment>
<feature type="transmembrane region" description="Helical" evidence="19">
    <location>
        <begin position="115"/>
        <end position="135"/>
    </location>
</feature>
<keyword evidence="8" id="KW-1003">Cell membrane</keyword>
<keyword evidence="10 18" id="KW-0808">Transferase</keyword>
<dbReference type="HOGENOM" id="CLU_037294_1_2_6"/>
<dbReference type="STRING" id="762983.HMPREF9444_00866"/>
<dbReference type="EMBL" id="AEVO01000042">
    <property type="protein sequence ID" value="EFY07285.1"/>
    <property type="molecule type" value="Genomic_DNA"/>
</dbReference>
<evidence type="ECO:0000256" key="13">
    <source>
        <dbReference type="ARBA" id="ARBA00022989"/>
    </source>
</evidence>
<keyword evidence="13 19" id="KW-1133">Transmembrane helix</keyword>
<evidence type="ECO:0000256" key="3">
    <source>
        <dbReference type="ARBA" id="ARBA00005119"/>
    </source>
</evidence>
<evidence type="ECO:0000256" key="19">
    <source>
        <dbReference type="SAM" id="Phobius"/>
    </source>
</evidence>
<dbReference type="EC" id="2.7.7.41" evidence="6 18"/>
<comment type="catalytic activity">
    <reaction evidence="1 18">
        <text>a 1,2-diacyl-sn-glycero-3-phosphate + CTP + H(+) = a CDP-1,2-diacyl-sn-glycerol + diphosphate</text>
        <dbReference type="Rhea" id="RHEA:16229"/>
        <dbReference type="ChEBI" id="CHEBI:15378"/>
        <dbReference type="ChEBI" id="CHEBI:33019"/>
        <dbReference type="ChEBI" id="CHEBI:37563"/>
        <dbReference type="ChEBI" id="CHEBI:58332"/>
        <dbReference type="ChEBI" id="CHEBI:58608"/>
        <dbReference type="EC" id="2.7.7.41"/>
    </reaction>
</comment>
<keyword evidence="14" id="KW-0443">Lipid metabolism</keyword>
<dbReference type="PANTHER" id="PTHR46382:SF1">
    <property type="entry name" value="PHOSPHATIDATE CYTIDYLYLTRANSFERASE"/>
    <property type="match status" value="1"/>
</dbReference>
<dbReference type="UniPathway" id="UPA00557">
    <property type="reaction ID" value="UER00614"/>
</dbReference>
<evidence type="ECO:0000256" key="7">
    <source>
        <dbReference type="ARBA" id="ARBA00019373"/>
    </source>
</evidence>
<evidence type="ECO:0000256" key="2">
    <source>
        <dbReference type="ARBA" id="ARBA00004651"/>
    </source>
</evidence>
<feature type="transmembrane region" description="Helical" evidence="19">
    <location>
        <begin position="82"/>
        <end position="103"/>
    </location>
</feature>
<dbReference type="PANTHER" id="PTHR46382">
    <property type="entry name" value="PHOSPHATIDATE CYTIDYLYLTRANSFERASE"/>
    <property type="match status" value="1"/>
</dbReference>
<evidence type="ECO:0000256" key="11">
    <source>
        <dbReference type="ARBA" id="ARBA00022692"/>
    </source>
</evidence>
<evidence type="ECO:0000256" key="8">
    <source>
        <dbReference type="ARBA" id="ARBA00022475"/>
    </source>
</evidence>
<evidence type="ECO:0000256" key="10">
    <source>
        <dbReference type="ARBA" id="ARBA00022679"/>
    </source>
</evidence>
<feature type="transmembrane region" description="Helical" evidence="19">
    <location>
        <begin position="219"/>
        <end position="237"/>
    </location>
</feature>
<evidence type="ECO:0000256" key="14">
    <source>
        <dbReference type="ARBA" id="ARBA00023098"/>
    </source>
</evidence>
<evidence type="ECO:0000256" key="4">
    <source>
        <dbReference type="ARBA" id="ARBA00005189"/>
    </source>
</evidence>
<keyword evidence="15 19" id="KW-0472">Membrane</keyword>
<sequence length="286" mass="30746">MVTRIITGIVLIAAVIAWLFFADFPIFTMGALFIYMVGAYELGPIFKFKQRYLFLFLAVAAAVCCFVIAPPGEFVSGHIPPVVKYIIALSIPLWIGVVPLIKAYPHKSSWYENKVICAILGLLMLVPFLEGLLVLRATDIALDANTGAYLVLAVMALVWAADSGAYFAGVFFGKNKLIPAVSPKKTREGLYGGLILAFAALILFMHLGLFSVYADSSPALIASGIIAIVFSVIGDLLESMIKRLGGVKDSGKIFPGHGGMLDRIDSQLAAVPLFLSVNWLISGNLA</sequence>
<dbReference type="Pfam" id="PF01148">
    <property type="entry name" value="CTP_transf_1"/>
    <property type="match status" value="1"/>
</dbReference>
<evidence type="ECO:0000313" key="20">
    <source>
        <dbReference type="EMBL" id="EFY07285.1"/>
    </source>
</evidence>
<reference evidence="20 21" key="1">
    <citation type="submission" date="2011-01" db="EMBL/GenBank/DDBJ databases">
        <authorList>
            <person name="Weinstock G."/>
            <person name="Sodergren E."/>
            <person name="Clifton S."/>
            <person name="Fulton L."/>
            <person name="Fulton B."/>
            <person name="Courtney L."/>
            <person name="Fronick C."/>
            <person name="Harrison M."/>
            <person name="Strong C."/>
            <person name="Farmer C."/>
            <person name="Delahaunty K."/>
            <person name="Markovic C."/>
            <person name="Hall O."/>
            <person name="Minx P."/>
            <person name="Tomlinson C."/>
            <person name="Mitreva M."/>
            <person name="Hou S."/>
            <person name="Chen J."/>
            <person name="Wollam A."/>
            <person name="Pepin K.H."/>
            <person name="Johnson M."/>
            <person name="Bhonagiri V."/>
            <person name="Zhang X."/>
            <person name="Suruliraj S."/>
            <person name="Warren W."/>
            <person name="Chinwalla A."/>
            <person name="Mardis E.R."/>
            <person name="Wilson R.K."/>
        </authorList>
    </citation>
    <scope>NUCLEOTIDE SEQUENCE [LARGE SCALE GENOMIC DNA]</scope>
    <source>
        <strain evidence="21">DSM 22608 / JCM 16073 / KCTC 15190 / YIT 12066</strain>
    </source>
</reference>
<dbReference type="AlphaFoldDB" id="E8LJI7"/>
<evidence type="ECO:0000256" key="6">
    <source>
        <dbReference type="ARBA" id="ARBA00012487"/>
    </source>
</evidence>
<dbReference type="RefSeq" id="WP_009143075.1">
    <property type="nucleotide sequence ID" value="NZ_GL830979.1"/>
</dbReference>
<keyword evidence="16" id="KW-0594">Phospholipid biosynthesis</keyword>
<protein>
    <recommendedName>
        <fullName evidence="7 18">Phosphatidate cytidylyltransferase</fullName>
        <ecNumber evidence="6 18">2.7.7.41</ecNumber>
    </recommendedName>
</protein>
<evidence type="ECO:0000313" key="21">
    <source>
        <dbReference type="Proteomes" id="UP000018458"/>
    </source>
</evidence>
<organism evidence="20 21">
    <name type="scientific">Succinatimonas hippei (strain DSM 22608 / JCM 16073 / KCTC 15190 / YIT 12066)</name>
    <dbReference type="NCBI Taxonomy" id="762983"/>
    <lineage>
        <taxon>Bacteria</taxon>
        <taxon>Pseudomonadati</taxon>
        <taxon>Pseudomonadota</taxon>
        <taxon>Gammaproteobacteria</taxon>
        <taxon>Aeromonadales</taxon>
        <taxon>Succinivibrionaceae</taxon>
        <taxon>Succinatimonas</taxon>
    </lineage>
</organism>
<accession>E8LJI7</accession>
<evidence type="ECO:0000256" key="1">
    <source>
        <dbReference type="ARBA" id="ARBA00001698"/>
    </source>
</evidence>
<keyword evidence="9" id="KW-0444">Lipid biosynthesis</keyword>
<comment type="subcellular location">
    <subcellularLocation>
        <location evidence="2">Cell membrane</location>
        <topology evidence="2">Multi-pass membrane protein</topology>
    </subcellularLocation>
</comment>
<evidence type="ECO:0000256" key="16">
    <source>
        <dbReference type="ARBA" id="ARBA00023209"/>
    </source>
</evidence>
<gene>
    <name evidence="20" type="primary">cdsA</name>
    <name evidence="20" type="ORF">HMPREF9444_00866</name>
</gene>
<feature type="transmembrane region" description="Helical" evidence="19">
    <location>
        <begin position="147"/>
        <end position="169"/>
    </location>
</feature>
<dbReference type="PROSITE" id="PS01315">
    <property type="entry name" value="CDS"/>
    <property type="match status" value="1"/>
</dbReference>
<keyword evidence="11 18" id="KW-0812">Transmembrane</keyword>
<evidence type="ECO:0000256" key="15">
    <source>
        <dbReference type="ARBA" id="ARBA00023136"/>
    </source>
</evidence>
<dbReference type="InterPro" id="IPR000374">
    <property type="entry name" value="PC_trans"/>
</dbReference>
<evidence type="ECO:0000256" key="9">
    <source>
        <dbReference type="ARBA" id="ARBA00022516"/>
    </source>
</evidence>
<evidence type="ECO:0000256" key="12">
    <source>
        <dbReference type="ARBA" id="ARBA00022695"/>
    </source>
</evidence>